<dbReference type="SUPFAM" id="SSF53335">
    <property type="entry name" value="S-adenosyl-L-methionine-dependent methyltransferases"/>
    <property type="match status" value="1"/>
</dbReference>
<dbReference type="SMART" id="SM00558">
    <property type="entry name" value="JmjC"/>
    <property type="match status" value="1"/>
</dbReference>
<dbReference type="Gene3D" id="2.60.120.650">
    <property type="entry name" value="Cupin"/>
    <property type="match status" value="1"/>
</dbReference>
<dbReference type="RefSeq" id="XP_005768439.1">
    <property type="nucleotide sequence ID" value="XM_005768382.1"/>
</dbReference>
<dbReference type="EnsemblProtists" id="EOD16010">
    <property type="protein sequence ID" value="EOD16010"/>
    <property type="gene ID" value="EMIHUDRAFT_451621"/>
</dbReference>
<evidence type="ECO:0000313" key="3">
    <source>
        <dbReference type="Proteomes" id="UP000013827"/>
    </source>
</evidence>
<dbReference type="AlphaFoldDB" id="A0A0D3IXM5"/>
<dbReference type="InterPro" id="IPR050910">
    <property type="entry name" value="JMJD6_ArgDemeth/LysHydrox"/>
</dbReference>
<dbReference type="PANTHER" id="PTHR12480">
    <property type="entry name" value="ARGININE DEMETHYLASE AND LYSYL-HYDROXYLASE JMJD"/>
    <property type="match status" value="1"/>
</dbReference>
<dbReference type="PROSITE" id="PS51184">
    <property type="entry name" value="JMJC"/>
    <property type="match status" value="1"/>
</dbReference>
<reference evidence="3" key="1">
    <citation type="journal article" date="2013" name="Nature">
        <title>Pan genome of the phytoplankton Emiliania underpins its global distribution.</title>
        <authorList>
            <person name="Read B.A."/>
            <person name="Kegel J."/>
            <person name="Klute M.J."/>
            <person name="Kuo A."/>
            <person name="Lefebvre S.C."/>
            <person name="Maumus F."/>
            <person name="Mayer C."/>
            <person name="Miller J."/>
            <person name="Monier A."/>
            <person name="Salamov A."/>
            <person name="Young J."/>
            <person name="Aguilar M."/>
            <person name="Claverie J.M."/>
            <person name="Frickenhaus S."/>
            <person name="Gonzalez K."/>
            <person name="Herman E.K."/>
            <person name="Lin Y.C."/>
            <person name="Napier J."/>
            <person name="Ogata H."/>
            <person name="Sarno A.F."/>
            <person name="Shmutz J."/>
            <person name="Schroeder D."/>
            <person name="de Vargas C."/>
            <person name="Verret F."/>
            <person name="von Dassow P."/>
            <person name="Valentin K."/>
            <person name="Van de Peer Y."/>
            <person name="Wheeler G."/>
            <person name="Dacks J.B."/>
            <person name="Delwiche C.F."/>
            <person name="Dyhrman S.T."/>
            <person name="Glockner G."/>
            <person name="John U."/>
            <person name="Richards T."/>
            <person name="Worden A.Z."/>
            <person name="Zhang X."/>
            <person name="Grigoriev I.V."/>
            <person name="Allen A.E."/>
            <person name="Bidle K."/>
            <person name="Borodovsky M."/>
            <person name="Bowler C."/>
            <person name="Brownlee C."/>
            <person name="Cock J.M."/>
            <person name="Elias M."/>
            <person name="Gladyshev V.N."/>
            <person name="Groth M."/>
            <person name="Guda C."/>
            <person name="Hadaegh A."/>
            <person name="Iglesias-Rodriguez M.D."/>
            <person name="Jenkins J."/>
            <person name="Jones B.M."/>
            <person name="Lawson T."/>
            <person name="Leese F."/>
            <person name="Lindquist E."/>
            <person name="Lobanov A."/>
            <person name="Lomsadze A."/>
            <person name="Malik S.B."/>
            <person name="Marsh M.E."/>
            <person name="Mackinder L."/>
            <person name="Mock T."/>
            <person name="Mueller-Roeber B."/>
            <person name="Pagarete A."/>
            <person name="Parker M."/>
            <person name="Probert I."/>
            <person name="Quesneville H."/>
            <person name="Raines C."/>
            <person name="Rensing S.A."/>
            <person name="Riano-Pachon D.M."/>
            <person name="Richier S."/>
            <person name="Rokitta S."/>
            <person name="Shiraiwa Y."/>
            <person name="Soanes D.M."/>
            <person name="van der Giezen M."/>
            <person name="Wahlund T.M."/>
            <person name="Williams B."/>
            <person name="Wilson W."/>
            <person name="Wolfe G."/>
            <person name="Wurch L.L."/>
        </authorList>
    </citation>
    <scope>NUCLEOTIDE SEQUENCE</scope>
</reference>
<dbReference type="HOGENOM" id="CLU_351071_0_0_1"/>
<reference evidence="2" key="2">
    <citation type="submission" date="2024-10" db="UniProtKB">
        <authorList>
            <consortium name="EnsemblProtists"/>
        </authorList>
    </citation>
    <scope>IDENTIFICATION</scope>
</reference>
<dbReference type="KEGG" id="ehx:EMIHUDRAFT_451621"/>
<organism evidence="2 3">
    <name type="scientific">Emiliania huxleyi (strain CCMP1516)</name>
    <dbReference type="NCBI Taxonomy" id="280463"/>
    <lineage>
        <taxon>Eukaryota</taxon>
        <taxon>Haptista</taxon>
        <taxon>Haptophyta</taxon>
        <taxon>Prymnesiophyceae</taxon>
        <taxon>Isochrysidales</taxon>
        <taxon>Noelaerhabdaceae</taxon>
        <taxon>Emiliania</taxon>
    </lineage>
</organism>
<dbReference type="Pfam" id="PF02373">
    <property type="entry name" value="JmjC"/>
    <property type="match status" value="1"/>
</dbReference>
<name>A0A0D3IXM5_EMIH1</name>
<dbReference type="SUPFAM" id="SSF51197">
    <property type="entry name" value="Clavaminate synthase-like"/>
    <property type="match status" value="1"/>
</dbReference>
<dbReference type="eggNOG" id="KOG2130">
    <property type="taxonomic scope" value="Eukaryota"/>
</dbReference>
<dbReference type="Proteomes" id="UP000013827">
    <property type="component" value="Unassembled WGS sequence"/>
</dbReference>
<proteinExistence type="predicted"/>
<dbReference type="InterPro" id="IPR003347">
    <property type="entry name" value="JmjC_dom"/>
</dbReference>
<protein>
    <recommendedName>
        <fullName evidence="1">JmjC domain-containing protein</fullName>
    </recommendedName>
</protein>
<evidence type="ECO:0000313" key="2">
    <source>
        <dbReference type="EnsemblProtists" id="EOD16010"/>
    </source>
</evidence>
<feature type="domain" description="JmjC" evidence="1">
    <location>
        <begin position="625"/>
        <end position="783"/>
    </location>
</feature>
<dbReference type="GeneID" id="17262115"/>
<evidence type="ECO:0000259" key="1">
    <source>
        <dbReference type="PROSITE" id="PS51184"/>
    </source>
</evidence>
<accession>A0A0D3IXM5</accession>
<dbReference type="InterPro" id="IPR029063">
    <property type="entry name" value="SAM-dependent_MTases_sf"/>
</dbReference>
<sequence length="802" mass="84987">MRESAVRQREAELREALASPSGYGAGTHGGCGEPLWDDSVTAAVEVERCRADSPYLWQLAEPSQYSAALERVLARPGGPAMLCGAGGEDGLFGAFTVSVPAAGGSGQTVTVSRDLLDSANELAFLESRLGCSSWPLGTAVVDLGAGYGRLEHRAAAALPHLRLLATDAVPLSLALCEAYLAARGVPCSRAKVEMPLAAVRWWLEALAAARVRHLFVATNTAALEPPTATLRLATDAGEDLLAALEEAGFRLARAEPKQLSEGDLSTLLLPLAQVRLVDACSPEDVRISGEGGGGGDGSSAWRPFAGWALGAAQLERLCDAWEAMGMPRPADAELRTYHGRAPLAGAPGKLQRRATGHDYVLFLEDDASVAGASGEVPSAADNRRGWARAWGTLQRQASLLAARGVAWDLLYLGRHRLACDSAAEGEALVSAAMPVDELLPALYAPHPRADVAAWAREALRGTDPFAAFAARDDLVHQLESLSDDGKGNWPGLPSWAQLARRVSRGLRAAVDEPTLWRGLVRASGASPPCQPGVAARASIAARHASGAVHLFEPFPVPLFCGVRSLERWALEGLLAAFAPHSFAVADQGAASAPLVRMSLLDFAGQRGGEEANGAEEGPGKGRWADGEPLVLFERELPSELLADREWLVVSPSRSGTRWHTDPYETSLLHGRKLWCLLPPSAALPPGVAIGASSTAAAGASLDAPAASEWFRQRLAPQDSPGDTSGTRHDVSPLWIDQRPGDVVFVPRGWWHTTLALDTCVAFTQNMVLPADARATLQALDAEMFQARAAGALRRVLWERHED</sequence>
<keyword evidence="3" id="KW-1185">Reference proteome</keyword>
<dbReference type="PaxDb" id="2903-EOD16010"/>